<evidence type="ECO:0000256" key="3">
    <source>
        <dbReference type="ARBA" id="ARBA00022553"/>
    </source>
</evidence>
<evidence type="ECO:0000256" key="1">
    <source>
        <dbReference type="ARBA" id="ARBA00004123"/>
    </source>
</evidence>
<evidence type="ECO:0000313" key="10">
    <source>
        <dbReference type="EMBL" id="KAL3640405.1"/>
    </source>
</evidence>
<keyword evidence="6" id="KW-0804">Transcription</keyword>
<feature type="compositionally biased region" description="Low complexity" evidence="8">
    <location>
        <begin position="315"/>
        <end position="342"/>
    </location>
</feature>
<evidence type="ECO:0000256" key="7">
    <source>
        <dbReference type="ARBA" id="ARBA00023242"/>
    </source>
</evidence>
<evidence type="ECO:0000313" key="11">
    <source>
        <dbReference type="Proteomes" id="UP001632038"/>
    </source>
</evidence>
<dbReference type="EMBL" id="JAVIJP010000017">
    <property type="protein sequence ID" value="KAL3640405.1"/>
    <property type="molecule type" value="Genomic_DNA"/>
</dbReference>
<accession>A0ABD3DHR4</accession>
<dbReference type="AlphaFoldDB" id="A0ABD3DHR4"/>
<feature type="domain" description="Transcription elongation factor Eaf N-terminal" evidence="9">
    <location>
        <begin position="20"/>
        <end position="118"/>
    </location>
</feature>
<keyword evidence="7" id="KW-0539">Nucleus</keyword>
<feature type="compositionally biased region" description="Low complexity" evidence="8">
    <location>
        <begin position="122"/>
        <end position="134"/>
    </location>
</feature>
<evidence type="ECO:0000256" key="6">
    <source>
        <dbReference type="ARBA" id="ARBA00023163"/>
    </source>
</evidence>
<keyword evidence="5" id="KW-0010">Activator</keyword>
<keyword evidence="4" id="KW-0805">Transcription regulation</keyword>
<dbReference type="InterPro" id="IPR019194">
    <property type="entry name" value="Tscrpt_elong_fac_Eaf_N"/>
</dbReference>
<evidence type="ECO:0000256" key="5">
    <source>
        <dbReference type="ARBA" id="ARBA00023159"/>
    </source>
</evidence>
<evidence type="ECO:0000256" key="8">
    <source>
        <dbReference type="SAM" id="MobiDB-lite"/>
    </source>
</evidence>
<comment type="similarity">
    <text evidence="2">Belongs to the EAF family.</text>
</comment>
<feature type="compositionally biased region" description="Basic and acidic residues" evidence="8">
    <location>
        <begin position="160"/>
        <end position="182"/>
    </location>
</feature>
<name>A0ABD3DHR4_9LAMI</name>
<comment type="caution">
    <text evidence="10">The sequence shown here is derived from an EMBL/GenBank/DDBJ whole genome shotgun (WGS) entry which is preliminary data.</text>
</comment>
<protein>
    <recommendedName>
        <fullName evidence="9">Transcription elongation factor Eaf N-terminal domain-containing protein</fullName>
    </recommendedName>
</protein>
<dbReference type="InterPro" id="IPR027093">
    <property type="entry name" value="EAF_fam"/>
</dbReference>
<proteinExistence type="inferred from homology"/>
<dbReference type="PANTHER" id="PTHR15970">
    <property type="entry name" value="ELL-ASSOCIATED FACTOR EAF"/>
    <property type="match status" value="1"/>
</dbReference>
<evidence type="ECO:0000256" key="4">
    <source>
        <dbReference type="ARBA" id="ARBA00023015"/>
    </source>
</evidence>
<evidence type="ECO:0000256" key="2">
    <source>
        <dbReference type="ARBA" id="ARBA00007798"/>
    </source>
</evidence>
<dbReference type="PANTHER" id="PTHR15970:SF2">
    <property type="entry name" value="ELL-ASSOCIATED FACTOR EAF"/>
    <property type="match status" value="1"/>
</dbReference>
<organism evidence="10 11">
    <name type="scientific">Castilleja foliolosa</name>
    <dbReference type="NCBI Taxonomy" id="1961234"/>
    <lineage>
        <taxon>Eukaryota</taxon>
        <taxon>Viridiplantae</taxon>
        <taxon>Streptophyta</taxon>
        <taxon>Embryophyta</taxon>
        <taxon>Tracheophyta</taxon>
        <taxon>Spermatophyta</taxon>
        <taxon>Magnoliopsida</taxon>
        <taxon>eudicotyledons</taxon>
        <taxon>Gunneridae</taxon>
        <taxon>Pentapetalae</taxon>
        <taxon>asterids</taxon>
        <taxon>lamiids</taxon>
        <taxon>Lamiales</taxon>
        <taxon>Orobanchaceae</taxon>
        <taxon>Pedicularideae</taxon>
        <taxon>Castillejinae</taxon>
        <taxon>Castilleja</taxon>
    </lineage>
</organism>
<dbReference type="Pfam" id="PF09816">
    <property type="entry name" value="EAF"/>
    <property type="match status" value="1"/>
</dbReference>
<dbReference type="GO" id="GO:0005654">
    <property type="term" value="C:nucleoplasm"/>
    <property type="evidence" value="ECO:0007669"/>
    <property type="project" value="UniProtKB-ARBA"/>
</dbReference>
<evidence type="ECO:0000259" key="9">
    <source>
        <dbReference type="Pfam" id="PF09816"/>
    </source>
</evidence>
<comment type="subcellular location">
    <subcellularLocation>
        <location evidence="1">Nucleus</location>
    </subcellularLocation>
</comment>
<dbReference type="Proteomes" id="UP001632038">
    <property type="component" value="Unassembled WGS sequence"/>
</dbReference>
<feature type="region of interest" description="Disordered" evidence="8">
    <location>
        <begin position="118"/>
        <end position="209"/>
    </location>
</feature>
<reference evidence="11" key="1">
    <citation type="journal article" date="2024" name="IScience">
        <title>Strigolactones Initiate the Formation of Haustorium-like Structures in Castilleja.</title>
        <authorList>
            <person name="Buerger M."/>
            <person name="Peterson D."/>
            <person name="Chory J."/>
        </authorList>
    </citation>
    <scope>NUCLEOTIDE SEQUENCE [LARGE SCALE GENOMIC DNA]</scope>
</reference>
<sequence length="350" mass="38074">MAGINNTKEPSTAPQADRWYNLTLGSSFKDHNPSRFRTFRYEFKPASIDTNQRGKLHKSKDNKVTVEFQNIQPGKPKMIFEGTSEDYKDNDAVLFFDGESFRLERLHRAVKRLRHNRTLSESSGAAAAFAGPSDPSSPPVGKGTKHQPVIKETYQPAPVEVERIEIGDFKSSDAKPRPDKTVEYPAAQPNSSPDPKKNNGDDDDTDEPLDIMNDELVEHLDIMNDDDDDLVGQLDIMNDDDEDDHNNNNINNNMTAGDEGTIEVNEVEFDMNKPHPADTDDEIADVDVSDDEGDKRPNAAEALKATLIAQEGKGESSSSSGSSSESSGSGSGSGSSSSSSDSDSSDANSG</sequence>
<gene>
    <name evidence="10" type="ORF">CASFOL_015373</name>
</gene>
<feature type="compositionally biased region" description="Acidic residues" evidence="8">
    <location>
        <begin position="279"/>
        <end position="292"/>
    </location>
</feature>
<feature type="region of interest" description="Disordered" evidence="8">
    <location>
        <begin position="223"/>
        <end position="350"/>
    </location>
</feature>
<keyword evidence="11" id="KW-1185">Reference proteome</keyword>
<keyword evidence="3" id="KW-0597">Phosphoprotein</keyword>